<name>A0A0K2FHJ1_9CAUD</name>
<dbReference type="Proteomes" id="UP000201646">
    <property type="component" value="Segment"/>
</dbReference>
<protein>
    <submittedName>
        <fullName evidence="2">Uncharacterized protein</fullName>
    </submittedName>
</protein>
<evidence type="ECO:0000313" key="2">
    <source>
        <dbReference type="EMBL" id="ALA45427.1"/>
    </source>
</evidence>
<dbReference type="KEGG" id="vg:26798926"/>
<keyword evidence="1" id="KW-1133">Transmembrane helix</keyword>
<evidence type="ECO:0000313" key="3">
    <source>
        <dbReference type="Proteomes" id="UP000201646"/>
    </source>
</evidence>
<proteinExistence type="predicted"/>
<gene>
    <name evidence="2" type="ORF">ADP64_000043</name>
</gene>
<organism evidence="2 3">
    <name type="scientific">Achromobacter phage phiAxp-2</name>
    <dbReference type="NCBI Taxonomy" id="1664246"/>
    <lineage>
        <taxon>Viruses</taxon>
        <taxon>Duplodnaviria</taxon>
        <taxon>Heunggongvirae</taxon>
        <taxon>Uroviricota</taxon>
        <taxon>Caudoviricetes</taxon>
        <taxon>Casjensviridae</taxon>
        <taxon>Fengtaivirus</taxon>
        <taxon>Fengtaivirus Axp2</taxon>
    </lineage>
</organism>
<dbReference type="RefSeq" id="YP_009226461.1">
    <property type="nucleotide sequence ID" value="NC_029106.1"/>
</dbReference>
<keyword evidence="1" id="KW-0812">Transmembrane</keyword>
<sequence>MQTSYLIAGIALVVIAIIAMAVVRVGRMSEDRALDELPDPAPSDNVKTLSEMEVSRDGLGHPLYAKWSTGNREGCRACGQTWTDDDFDPPACTAGALIVQQCVNCGVRWRLGQAIPRHCVGEK</sequence>
<reference evidence="2" key="1">
    <citation type="submission" date="2015-09" db="EMBL/GenBank/DDBJ databases">
        <authorList>
            <person name="Zhao X."/>
        </authorList>
    </citation>
    <scope>NUCLEOTIDE SEQUENCE</scope>
</reference>
<evidence type="ECO:0000256" key="1">
    <source>
        <dbReference type="SAM" id="Phobius"/>
    </source>
</evidence>
<dbReference type="EMBL" id="KT321316">
    <property type="protein sequence ID" value="ALA45427.1"/>
    <property type="molecule type" value="Genomic_DNA"/>
</dbReference>
<keyword evidence="1" id="KW-0472">Membrane</keyword>
<dbReference type="GeneID" id="26798926"/>
<accession>A0A0K2FHJ1</accession>
<feature type="transmembrane region" description="Helical" evidence="1">
    <location>
        <begin position="6"/>
        <end position="23"/>
    </location>
</feature>
<keyword evidence="3" id="KW-1185">Reference proteome</keyword>